<name>A0A9Q0S646_9DIPT</name>
<accession>A0A9Q0S646</accession>
<dbReference type="FunFam" id="2.60.40.1910:FF:000008">
    <property type="entry name" value="Aminopeptidase"/>
    <property type="match status" value="3"/>
</dbReference>
<comment type="similarity">
    <text evidence="2">Belongs to the peptidase M1 family.</text>
</comment>
<evidence type="ECO:0000256" key="2">
    <source>
        <dbReference type="ARBA" id="ARBA00010136"/>
    </source>
</evidence>
<feature type="domain" description="Aminopeptidase N-like N-terminal" evidence="22">
    <location>
        <begin position="47"/>
        <end position="232"/>
    </location>
</feature>
<dbReference type="OrthoDB" id="10031169at2759"/>
<feature type="domain" description="ERAP1-like C-terminal" evidence="21">
    <location>
        <begin position="1472"/>
        <end position="1772"/>
    </location>
</feature>
<evidence type="ECO:0000256" key="9">
    <source>
        <dbReference type="ARBA" id="ARBA00022801"/>
    </source>
</evidence>
<evidence type="ECO:0000313" key="24">
    <source>
        <dbReference type="Proteomes" id="UP001151699"/>
    </source>
</evidence>
<keyword evidence="13" id="KW-0325">Glycoprotein</keyword>
<evidence type="ECO:0000256" key="4">
    <source>
        <dbReference type="ARBA" id="ARBA00022475"/>
    </source>
</evidence>
<organism evidence="23 24">
    <name type="scientific">Pseudolycoriella hygida</name>
    <dbReference type="NCBI Taxonomy" id="35572"/>
    <lineage>
        <taxon>Eukaryota</taxon>
        <taxon>Metazoa</taxon>
        <taxon>Ecdysozoa</taxon>
        <taxon>Arthropoda</taxon>
        <taxon>Hexapoda</taxon>
        <taxon>Insecta</taxon>
        <taxon>Pterygota</taxon>
        <taxon>Neoptera</taxon>
        <taxon>Endopterygota</taxon>
        <taxon>Diptera</taxon>
        <taxon>Nematocera</taxon>
        <taxon>Sciaroidea</taxon>
        <taxon>Sciaridae</taxon>
        <taxon>Pseudolycoriella</taxon>
    </lineage>
</organism>
<sequence length="2750" mass="314147">LDLFAGTMRWTTGAVFAALVLIAAIRAAPVTLEDDEDDPSRLPKTSKPIRYDISLTTNVHNGERAFSGSVIIDIEITRDTDVITLHNNGLTPISVRLYGNDVDDIPHLTSSDPSRSFFFITTQGRTLLVGELYSIEIIYSGLLQTSMSGFYLSSYRIGSETRYLAATQFQSIGARLSFFSYDEPEFKAQFNLKITHSTSYSAISNTYGTTQNNGDGTTTTTFETTPIMSSYLLAFVVSDFDYSSNELGLPEGETEQRVYARPDEKARTEFALENSVKFLKQLEVWADYPYELPKMFSAAIPDFAAGAMENWGLITYKEQYLILEETSHHRERFDSLRVIAHELGHQFFGNVVTCKWWNYIWLNEGYATVFEYLLVEREYPELRMRDLFNVIKVQGAFRPDALESSHPMTFDGQTQSLIIYDKAGSVIRMFQYALGDDLFRRAMSYYLEVNHHKPVTSDDLYAAVEFVLAETNFDNFEFTRAFKTWENQKGYPLVHVTADDSSRLFRVTQKRYLALTDKTNEEDTSRWYIPLNFAVQSRFNFEDIIITNYFLEDQEEATIPYPTDFTSSEWFVFNKQQIGYYRVNYDSSNWQRLIQILNSDNFKDIHVTNRAQFVDDALNLAADEYLDYDTAFGILLYLQRETDYIPWRAATANLDKLDYLFASDPALSTNFRWLIRKLLRLTYVSYGLEENPDDLMIDQYARELAIDWTCRMGDERCLRDTYSYLKRIVHEGLEVPKSLEIAFMCNGLRGSDRQDVFTPLWNRMLNSNDQSERIRIIDGLLCSSDASTLRSLLQATIQPDAQSTYRAHELTRIWGNLLTRSFIGMDVLIDFIDEFYDEIRTYSGSQVSSTINAIAQRASSSSDQSKLTELMNKLVTRPTNPLSEETRTRALNSMKVNSDWIASEKFAEAAAFINDIAEKVAEEQNQLILPTTSAPRSYNIHITATNIPTGGRDFSGEIEIDAFVRESTDRIIIHSREQTILGVQAFYKDSMAVLPVYDYSTFAAAHTLTIYFLSEIPANTDILLFIQYEGIMQTQQTNYGFHISSYDHEGERRYLGVTQFESSLGSRFAFPHYDEPRYKAIFNLKLTHSNRHHALSNTFGTSIDNGDGTITTSFQTTPTMSSYLLAFIISDLQSVTNEGTIAEGETLHRIWVRPDSLSKAWYALQSAERSLTALEEYLDFKFALPKMDSAGVPNKNGAMENWGLVTYWESAMIYQENYEDITHALKFSGVNVINHEQAHQFFGNAATFEWWDYLWLSEGFATLLSYQTTGIMYPEWNQRHFFNIRALHGAFRFDAGDTTRPMTATPSLRTPAEVRATFNTIAYEKSGSVIRMFQSALGEEIFREALNLYLTNNNYKSVIPQDLYDALQTAMDRHSFTDFNIATAFRTWEQQKGYPIIHCSFSDATQQFQITQERYFTQKPDTANDTSNWFIPLNFATQAEPTFDDTSITNYFNNGLSSITIPAPSTFNANQWFIFNKQQMGYYRVNYDADNWHAIILALRSGQYDSIHVLNRLQLIDDAVNFAQGGYITYDVLFGLLQYLSRETEYSPWYAADRFISLLYTAFGPFNTDLNLFVRHLSKRLYNRYALGSVGLIPFEEVYERYGREIAMKLACNAGNEDCLQDTNNVLKELLDSGRAVPKGLESVVYCNSLKTANEDDWRAMLVQMRTTTDATFRSQILSGLGCSRNAALLKEYLESTIDTEITFTQTERRNVLSSVLNSNVGLQAVINFMRDFRPSIMALYSYTLEEMLLVPATTIKSREQQTLFNNFLQTLLDLSEGSAGEINAKIEENFSVQESSFYPIVMEMIRRASENQLRLPKTSEPRRYKLHLNAEKIPSGDRAFSGDIEIQLVITEPTDRIMLHSRTQVIEDLHVFRGTTELDLIEYHLYPEVDGLTIYFVDYVVPNDQLTIHIKYSSNLVLSATGFYQTSYFINGEQRFLGATQFESTSGRYAFPHYDEPGFKAIFDLSITHDVGHTAIANTFGNTIENGDGTSTTTFNPSPIMSSYLLAFVISDLKFIDNDLTKAAGDTLHRVWVRPDSVDKAWYAVQASDLVLKALEEYVDFEYELPKVDSAGVPNKGGAMENWGMVTYRENAMIYELLYEDISHTQKWSGVGVIAHELAHQFFGDSVTCEWWDTIWLNEGFATLFEYHLVGMIYPGWRVKDMFNLRTLQSVFRNDARETTRAMTKPLLTPAEISGAFDYVVYAKAGTVLRMFQHTLGEDIFRAALKLYLETNNHKAINSQPLVDAFKTEMANQGLNDFDFDVAFRSWELQKGFPLIHVSYSDSREFQITQQRYFTLRNQSVGDTSSWYIPLNFATASNPNFEDTNITNYFVNGVEQYSISVPNDFDPSQWFIFNKQQLSYYRVNYDLENWNALSAVLNSPDYNQIHVLNRAQLIDDSISFVEGSYLTTDILLNLLPYLQREVEYPPWYSADRYISSLYTAFGPLNDDLNEFVKTLSESFYDIWKIPDDGHIPFDELFERYSRELALKLACNSRNERCLSDTFNVNKRFVEDGHAIPKGLEGVVLCSGFRGTGKQSQWSALYNMLPTTTDSTLKNQILNGLGCSDDVSSLTSYLASTVAAGNSYTQAERQTVLNAVLNSRSGLSPALNFIRDSESDVLQLFGYNSLEAALNVPARTIKTRDQETLFISFISSLPNFDTTNSSRVVSIVNSNFELQDQYSESIEFIRDFLYQQTSTQQTETQPTETEPTETQPTEPEPTEPEPTTPAGAATIGLQFATLFASLLMIFASKM</sequence>
<dbReference type="InterPro" id="IPR001930">
    <property type="entry name" value="Peptidase_M1"/>
</dbReference>
<dbReference type="GO" id="GO:0043171">
    <property type="term" value="P:peptide catabolic process"/>
    <property type="evidence" value="ECO:0007669"/>
    <property type="project" value="TreeGrafter"/>
</dbReference>
<feature type="non-terminal residue" evidence="23">
    <location>
        <position position="1"/>
    </location>
</feature>
<feature type="domain" description="Aminopeptidase N-like N-terminal" evidence="22">
    <location>
        <begin position="935"/>
        <end position="1124"/>
    </location>
</feature>
<comment type="cofactor">
    <cofactor evidence="16">
        <name>Zn(2+)</name>
        <dbReference type="ChEBI" id="CHEBI:29105"/>
    </cofactor>
    <text evidence="16">Binds 1 zinc ion per subunit.</text>
</comment>
<dbReference type="GO" id="GO:0070006">
    <property type="term" value="F:metalloaminopeptidase activity"/>
    <property type="evidence" value="ECO:0007669"/>
    <property type="project" value="TreeGrafter"/>
</dbReference>
<comment type="subcellular location">
    <subcellularLocation>
        <location evidence="1">Cell membrane</location>
        <topology evidence="1">Lipid-anchor</topology>
        <topology evidence="1">GPI-anchor</topology>
    </subcellularLocation>
</comment>
<feature type="chain" id="PRO_5040385743" evidence="19">
    <location>
        <begin position="28"/>
        <end position="2750"/>
    </location>
</feature>
<dbReference type="Pfam" id="PF17900">
    <property type="entry name" value="Peptidase_M1_N"/>
    <property type="match status" value="3"/>
</dbReference>
<evidence type="ECO:0000256" key="12">
    <source>
        <dbReference type="ARBA" id="ARBA00023136"/>
    </source>
</evidence>
<gene>
    <name evidence="23" type="primary">APN2_0</name>
    <name evidence="23" type="ORF">Bhyg_02021</name>
</gene>
<keyword evidence="24" id="KW-1185">Reference proteome</keyword>
<evidence type="ECO:0000256" key="1">
    <source>
        <dbReference type="ARBA" id="ARBA00004609"/>
    </source>
</evidence>
<dbReference type="SUPFAM" id="SSF55486">
    <property type="entry name" value="Metalloproteases ('zincins'), catalytic domain"/>
    <property type="match status" value="3"/>
</dbReference>
<proteinExistence type="inferred from homology"/>
<protein>
    <submittedName>
        <fullName evidence="23">Aminopeptidase N</fullName>
    </submittedName>
</protein>
<dbReference type="GO" id="GO:0005615">
    <property type="term" value="C:extracellular space"/>
    <property type="evidence" value="ECO:0007669"/>
    <property type="project" value="TreeGrafter"/>
</dbReference>
<keyword evidence="4" id="KW-1003">Cell membrane</keyword>
<feature type="compositionally biased region" description="Low complexity" evidence="18">
    <location>
        <begin position="2693"/>
        <end position="2713"/>
    </location>
</feature>
<feature type="domain" description="Aminopeptidase N-like N-terminal" evidence="22">
    <location>
        <begin position="1822"/>
        <end position="2006"/>
    </location>
</feature>
<keyword evidence="3 23" id="KW-0031">Aminopeptidase</keyword>
<feature type="domain" description="Peptidase M1 membrane alanine aminopeptidase" evidence="20">
    <location>
        <begin position="270"/>
        <end position="467"/>
    </location>
</feature>
<reference evidence="23" key="1">
    <citation type="submission" date="2022-07" db="EMBL/GenBank/DDBJ databases">
        <authorList>
            <person name="Trinca V."/>
            <person name="Uliana J.V.C."/>
            <person name="Torres T.T."/>
            <person name="Ward R.J."/>
            <person name="Monesi N."/>
        </authorList>
    </citation>
    <scope>NUCLEOTIDE SEQUENCE</scope>
    <source>
        <strain evidence="23">HSMRA1968</strain>
        <tissue evidence="23">Whole embryos</tissue>
    </source>
</reference>
<evidence type="ECO:0000313" key="23">
    <source>
        <dbReference type="EMBL" id="KAJ6646807.1"/>
    </source>
</evidence>
<evidence type="ECO:0000256" key="10">
    <source>
        <dbReference type="ARBA" id="ARBA00022833"/>
    </source>
</evidence>
<keyword evidence="6" id="KW-0645">Protease</keyword>
<evidence type="ECO:0000256" key="5">
    <source>
        <dbReference type="ARBA" id="ARBA00022622"/>
    </source>
</evidence>
<dbReference type="Gene3D" id="2.60.40.1730">
    <property type="entry name" value="tricorn interacting facor f3 domain"/>
    <property type="match status" value="3"/>
</dbReference>
<feature type="domain" description="Peptidase M1 membrane alanine aminopeptidase" evidence="20">
    <location>
        <begin position="1162"/>
        <end position="1388"/>
    </location>
</feature>
<feature type="binding site" evidence="16">
    <location>
        <position position="341"/>
    </location>
    <ligand>
        <name>Zn(2+)</name>
        <dbReference type="ChEBI" id="CHEBI:29105"/>
        <note>catalytic</note>
    </ligand>
</feature>
<dbReference type="InterPro" id="IPR034016">
    <property type="entry name" value="M1_APN-typ"/>
</dbReference>
<evidence type="ECO:0000256" key="16">
    <source>
        <dbReference type="PIRSR" id="PIRSR634016-3"/>
    </source>
</evidence>
<feature type="binding site" evidence="16">
    <location>
        <position position="364"/>
    </location>
    <ligand>
        <name>Zn(2+)</name>
        <dbReference type="ChEBI" id="CHEBI:29105"/>
        <note>catalytic</note>
    </ligand>
</feature>
<evidence type="ECO:0000259" key="21">
    <source>
        <dbReference type="Pfam" id="PF11838"/>
    </source>
</evidence>
<evidence type="ECO:0000259" key="20">
    <source>
        <dbReference type="Pfam" id="PF01433"/>
    </source>
</evidence>
<feature type="active site" description="Proton acceptor" evidence="15">
    <location>
        <position position="342"/>
    </location>
</feature>
<evidence type="ECO:0000256" key="17">
    <source>
        <dbReference type="PIRSR" id="PIRSR634016-4"/>
    </source>
</evidence>
<evidence type="ECO:0000256" key="19">
    <source>
        <dbReference type="SAM" id="SignalP"/>
    </source>
</evidence>
<dbReference type="CDD" id="cd09601">
    <property type="entry name" value="M1_APN-Q_like"/>
    <property type="match status" value="3"/>
</dbReference>
<evidence type="ECO:0000256" key="18">
    <source>
        <dbReference type="SAM" id="MobiDB-lite"/>
    </source>
</evidence>
<dbReference type="EMBL" id="WJQU01000001">
    <property type="protein sequence ID" value="KAJ6646807.1"/>
    <property type="molecule type" value="Genomic_DNA"/>
</dbReference>
<evidence type="ECO:0000259" key="22">
    <source>
        <dbReference type="Pfam" id="PF17900"/>
    </source>
</evidence>
<keyword evidence="9" id="KW-0378">Hydrolase</keyword>
<evidence type="ECO:0000256" key="11">
    <source>
        <dbReference type="ARBA" id="ARBA00023049"/>
    </source>
</evidence>
<evidence type="ECO:0000256" key="7">
    <source>
        <dbReference type="ARBA" id="ARBA00022723"/>
    </source>
</evidence>
<dbReference type="SUPFAM" id="SSF63737">
    <property type="entry name" value="Leukotriene A4 hydrolase N-terminal domain"/>
    <property type="match status" value="3"/>
</dbReference>
<keyword evidence="7 16" id="KW-0479">Metal-binding</keyword>
<dbReference type="Gene3D" id="1.25.50.20">
    <property type="match status" value="3"/>
</dbReference>
<dbReference type="GO" id="GO:0098552">
    <property type="term" value="C:side of membrane"/>
    <property type="evidence" value="ECO:0007669"/>
    <property type="project" value="UniProtKB-KW"/>
</dbReference>
<dbReference type="GO" id="GO:0006508">
    <property type="term" value="P:proteolysis"/>
    <property type="evidence" value="ECO:0007669"/>
    <property type="project" value="UniProtKB-KW"/>
</dbReference>
<feature type="domain" description="Peptidase M1 membrane alanine aminopeptidase" evidence="20">
    <location>
        <begin position="2044"/>
        <end position="2259"/>
    </location>
</feature>
<dbReference type="PANTHER" id="PTHR11533">
    <property type="entry name" value="PROTEASE M1 ZINC METALLOPROTEASE"/>
    <property type="match status" value="1"/>
</dbReference>
<dbReference type="InterPro" id="IPR042097">
    <property type="entry name" value="Aminopeptidase_N-like_N_sf"/>
</dbReference>
<feature type="domain" description="ERAP1-like C-terminal" evidence="21">
    <location>
        <begin position="570"/>
        <end position="873"/>
    </location>
</feature>
<feature type="signal peptide" evidence="19">
    <location>
        <begin position="1"/>
        <end position="27"/>
    </location>
</feature>
<dbReference type="GO" id="GO:0042277">
    <property type="term" value="F:peptide binding"/>
    <property type="evidence" value="ECO:0007669"/>
    <property type="project" value="TreeGrafter"/>
</dbReference>
<dbReference type="FunFam" id="1.10.390.10:FF:000013">
    <property type="entry name" value="Aminopeptidase N"/>
    <property type="match status" value="2"/>
</dbReference>
<evidence type="ECO:0000256" key="15">
    <source>
        <dbReference type="PIRSR" id="PIRSR634016-1"/>
    </source>
</evidence>
<dbReference type="InterPro" id="IPR014782">
    <property type="entry name" value="Peptidase_M1_dom"/>
</dbReference>
<dbReference type="Gene3D" id="2.60.40.1910">
    <property type="match status" value="3"/>
</dbReference>
<dbReference type="PRINTS" id="PR00756">
    <property type="entry name" value="ALADIPTASE"/>
</dbReference>
<keyword evidence="5" id="KW-0336">GPI-anchor</keyword>
<dbReference type="Pfam" id="PF11838">
    <property type="entry name" value="ERAP1_C"/>
    <property type="match status" value="3"/>
</dbReference>
<dbReference type="PANTHER" id="PTHR11533:SF290">
    <property type="entry name" value="AMINOPEPTIDASE"/>
    <property type="match status" value="1"/>
</dbReference>
<dbReference type="GO" id="GO:0008270">
    <property type="term" value="F:zinc ion binding"/>
    <property type="evidence" value="ECO:0007669"/>
    <property type="project" value="InterPro"/>
</dbReference>
<evidence type="ECO:0000256" key="3">
    <source>
        <dbReference type="ARBA" id="ARBA00022438"/>
    </source>
</evidence>
<keyword evidence="12" id="KW-0472">Membrane</keyword>
<feature type="region of interest" description="Disordered" evidence="18">
    <location>
        <begin position="2693"/>
        <end position="2727"/>
    </location>
</feature>
<keyword evidence="14" id="KW-0449">Lipoprotein</keyword>
<keyword evidence="11" id="KW-0482">Metalloprotease</keyword>
<feature type="site" description="Transition state stabilizer" evidence="17">
    <location>
        <position position="420"/>
    </location>
</feature>
<feature type="domain" description="ERAP1-like C-terminal" evidence="21">
    <location>
        <begin position="2351"/>
        <end position="2665"/>
    </location>
</feature>
<dbReference type="InterPro" id="IPR027268">
    <property type="entry name" value="Peptidase_M4/M1_CTD_sf"/>
</dbReference>
<keyword evidence="8 19" id="KW-0732">Signal</keyword>
<dbReference type="GO" id="GO:0005737">
    <property type="term" value="C:cytoplasm"/>
    <property type="evidence" value="ECO:0007669"/>
    <property type="project" value="TreeGrafter"/>
</dbReference>
<dbReference type="InterPro" id="IPR024571">
    <property type="entry name" value="ERAP1-like_C_dom"/>
</dbReference>
<dbReference type="Gene3D" id="1.10.390.10">
    <property type="entry name" value="Neutral Protease Domain 2"/>
    <property type="match status" value="3"/>
</dbReference>
<evidence type="ECO:0000256" key="6">
    <source>
        <dbReference type="ARBA" id="ARBA00022670"/>
    </source>
</evidence>
<evidence type="ECO:0000256" key="8">
    <source>
        <dbReference type="ARBA" id="ARBA00022729"/>
    </source>
</evidence>
<dbReference type="Proteomes" id="UP001151699">
    <property type="component" value="Chromosome A"/>
</dbReference>
<evidence type="ECO:0000256" key="14">
    <source>
        <dbReference type="ARBA" id="ARBA00023288"/>
    </source>
</evidence>
<dbReference type="Pfam" id="PF01433">
    <property type="entry name" value="Peptidase_M1"/>
    <property type="match status" value="3"/>
</dbReference>
<dbReference type="InterPro" id="IPR045357">
    <property type="entry name" value="Aminopeptidase_N-like_N"/>
</dbReference>
<keyword evidence="10 16" id="KW-0862">Zinc</keyword>
<comment type="caution">
    <text evidence="23">The sequence shown here is derived from an EMBL/GenBank/DDBJ whole genome shotgun (WGS) entry which is preliminary data.</text>
</comment>
<feature type="binding site" evidence="16">
    <location>
        <position position="345"/>
    </location>
    <ligand>
        <name>Zn(2+)</name>
        <dbReference type="ChEBI" id="CHEBI:29105"/>
        <note>catalytic</note>
    </ligand>
</feature>
<dbReference type="InterPro" id="IPR050344">
    <property type="entry name" value="Peptidase_M1_aminopeptidases"/>
</dbReference>
<dbReference type="GO" id="GO:0005886">
    <property type="term" value="C:plasma membrane"/>
    <property type="evidence" value="ECO:0007669"/>
    <property type="project" value="UniProtKB-SubCell"/>
</dbReference>
<evidence type="ECO:0000256" key="13">
    <source>
        <dbReference type="ARBA" id="ARBA00023180"/>
    </source>
</evidence>
<dbReference type="FunFam" id="1.10.390.10:FF:000019">
    <property type="entry name" value="Aminopeptidase"/>
    <property type="match status" value="1"/>
</dbReference>